<dbReference type="Proteomes" id="UP000053097">
    <property type="component" value="Unassembled WGS sequence"/>
</dbReference>
<sequence>EQQQKIKTAIENAPFVCTTADIWSATNRRFMGVTAHWITEDLLERKSAAIACRTSPGNHTWDNVAELLLQINKSFGLVGEKLISTVTDNGSNFVKAFKQLGVTLYRDKNEDHNCIDSDLDEDNDIIIGLTNSTDGCSLLEENLVELPQHIRCASYTLHLVATNTTITVLNDNNKFKIIYDETISRCETLWKSMRSPKNAAITAVMHPKFKNRWLVCLLSKLQERVREKVLEALHQFSNATPQQSHSLTRKKEDYFDFGSQEVPQMSNTLSCQGNYEIELLMYLQTSDCSLDILKSYPTIRKAFIKYNTTLPSSAPVERLFSFATKMNMPKYNRLSDTLFETRVLAVANAKKTC</sequence>
<name>A0A026WH45_OOCBI</name>
<dbReference type="OMA" id="MFLKEYT"/>
<dbReference type="SUPFAM" id="SSF53098">
    <property type="entry name" value="Ribonuclease H-like"/>
    <property type="match status" value="1"/>
</dbReference>
<dbReference type="OrthoDB" id="7554903at2759"/>
<dbReference type="PANTHER" id="PTHR47501">
    <property type="entry name" value="TRANSPOSASE-RELATED"/>
    <property type="match status" value="1"/>
</dbReference>
<evidence type="ECO:0000313" key="1">
    <source>
        <dbReference type="EMBL" id="EZA55355.1"/>
    </source>
</evidence>
<evidence type="ECO:0008006" key="3">
    <source>
        <dbReference type="Google" id="ProtNLM"/>
    </source>
</evidence>
<dbReference type="AlphaFoldDB" id="A0A026WH45"/>
<keyword evidence="2" id="KW-1185">Reference proteome</keyword>
<feature type="non-terminal residue" evidence="1">
    <location>
        <position position="1"/>
    </location>
</feature>
<protein>
    <recommendedName>
        <fullName evidence="3">HAT C-terminal dimerisation domain-containing protein</fullName>
    </recommendedName>
</protein>
<gene>
    <name evidence="1" type="ORF">X777_04808</name>
</gene>
<dbReference type="EMBL" id="KK107209">
    <property type="protein sequence ID" value="EZA55355.1"/>
    <property type="molecule type" value="Genomic_DNA"/>
</dbReference>
<evidence type="ECO:0000313" key="2">
    <source>
        <dbReference type="Proteomes" id="UP000053097"/>
    </source>
</evidence>
<accession>A0A026WH45</accession>
<organism evidence="1 2">
    <name type="scientific">Ooceraea biroi</name>
    <name type="common">Clonal raider ant</name>
    <name type="synonym">Cerapachys biroi</name>
    <dbReference type="NCBI Taxonomy" id="2015173"/>
    <lineage>
        <taxon>Eukaryota</taxon>
        <taxon>Metazoa</taxon>
        <taxon>Ecdysozoa</taxon>
        <taxon>Arthropoda</taxon>
        <taxon>Hexapoda</taxon>
        <taxon>Insecta</taxon>
        <taxon>Pterygota</taxon>
        <taxon>Neoptera</taxon>
        <taxon>Endopterygota</taxon>
        <taxon>Hymenoptera</taxon>
        <taxon>Apocrita</taxon>
        <taxon>Aculeata</taxon>
        <taxon>Formicoidea</taxon>
        <taxon>Formicidae</taxon>
        <taxon>Dorylinae</taxon>
        <taxon>Ooceraea</taxon>
    </lineage>
</organism>
<dbReference type="InterPro" id="IPR012337">
    <property type="entry name" value="RNaseH-like_sf"/>
</dbReference>
<reference evidence="1 2" key="1">
    <citation type="journal article" date="2014" name="Curr. Biol.">
        <title>The genome of the clonal raider ant Cerapachys biroi.</title>
        <authorList>
            <person name="Oxley P.R."/>
            <person name="Ji L."/>
            <person name="Fetter-Pruneda I."/>
            <person name="McKenzie S.K."/>
            <person name="Li C."/>
            <person name="Hu H."/>
            <person name="Zhang G."/>
            <person name="Kronauer D.J."/>
        </authorList>
    </citation>
    <scope>NUCLEOTIDE SEQUENCE [LARGE SCALE GENOMIC DNA]</scope>
</reference>
<proteinExistence type="predicted"/>
<dbReference type="PANTHER" id="PTHR47501:SF5">
    <property type="entry name" value="HAT C-TERMINAL DIMERISATION DOMAIN-CONTAINING PROTEIN"/>
    <property type="match status" value="1"/>
</dbReference>